<protein>
    <submittedName>
        <fullName evidence="1">Uncharacterized protein</fullName>
    </submittedName>
</protein>
<name>A0A9P5X789_9AGAR</name>
<organism evidence="1 2">
    <name type="scientific">Macrolepiota fuliginosa MF-IS2</name>
    <dbReference type="NCBI Taxonomy" id="1400762"/>
    <lineage>
        <taxon>Eukaryota</taxon>
        <taxon>Fungi</taxon>
        <taxon>Dikarya</taxon>
        <taxon>Basidiomycota</taxon>
        <taxon>Agaricomycotina</taxon>
        <taxon>Agaricomycetes</taxon>
        <taxon>Agaricomycetidae</taxon>
        <taxon>Agaricales</taxon>
        <taxon>Agaricineae</taxon>
        <taxon>Agaricaceae</taxon>
        <taxon>Macrolepiota</taxon>
    </lineage>
</organism>
<comment type="caution">
    <text evidence="1">The sequence shown here is derived from an EMBL/GenBank/DDBJ whole genome shotgun (WGS) entry which is preliminary data.</text>
</comment>
<evidence type="ECO:0000313" key="2">
    <source>
        <dbReference type="Proteomes" id="UP000807342"/>
    </source>
</evidence>
<evidence type="ECO:0000313" key="1">
    <source>
        <dbReference type="EMBL" id="KAF9445768.1"/>
    </source>
</evidence>
<accession>A0A9P5X789</accession>
<dbReference type="Proteomes" id="UP000807342">
    <property type="component" value="Unassembled WGS sequence"/>
</dbReference>
<reference evidence="1" key="1">
    <citation type="submission" date="2020-11" db="EMBL/GenBank/DDBJ databases">
        <authorList>
            <consortium name="DOE Joint Genome Institute"/>
            <person name="Ahrendt S."/>
            <person name="Riley R."/>
            <person name="Andreopoulos W."/>
            <person name="Labutti K."/>
            <person name="Pangilinan J."/>
            <person name="Ruiz-Duenas F.J."/>
            <person name="Barrasa J.M."/>
            <person name="Sanchez-Garcia M."/>
            <person name="Camarero S."/>
            <person name="Miyauchi S."/>
            <person name="Serrano A."/>
            <person name="Linde D."/>
            <person name="Babiker R."/>
            <person name="Drula E."/>
            <person name="Ayuso-Fernandez I."/>
            <person name="Pacheco R."/>
            <person name="Padilla G."/>
            <person name="Ferreira P."/>
            <person name="Barriuso J."/>
            <person name="Kellner H."/>
            <person name="Castanera R."/>
            <person name="Alfaro M."/>
            <person name="Ramirez L."/>
            <person name="Pisabarro A.G."/>
            <person name="Kuo A."/>
            <person name="Tritt A."/>
            <person name="Lipzen A."/>
            <person name="He G."/>
            <person name="Yan M."/>
            <person name="Ng V."/>
            <person name="Cullen D."/>
            <person name="Martin F."/>
            <person name="Rosso M.-N."/>
            <person name="Henrissat B."/>
            <person name="Hibbett D."/>
            <person name="Martinez A.T."/>
            <person name="Grigoriev I.V."/>
        </authorList>
    </citation>
    <scope>NUCLEOTIDE SEQUENCE</scope>
    <source>
        <strain evidence="1">MF-IS2</strain>
    </source>
</reference>
<sequence length="164" mass="19158">MISTFPPSPLSPSSMSTYTFLHHCFFHPLYLPLYQYQSLTILLDHLLKPLRVQDIHTYVYFYHGSSLLAPLLVRCCHFYSLLGNCWLQWSSYLGYIGLTPYYLGYRVYCIGVFFVVESEKPMSMGMTRTSAQRSYCKLFFWNGRQDSIQASRFNFQHSGPLVTL</sequence>
<dbReference type="EMBL" id="MU151282">
    <property type="protein sequence ID" value="KAF9445768.1"/>
    <property type="molecule type" value="Genomic_DNA"/>
</dbReference>
<gene>
    <name evidence="1" type="ORF">P691DRAFT_252143</name>
</gene>
<proteinExistence type="predicted"/>
<dbReference type="AlphaFoldDB" id="A0A9P5X789"/>
<keyword evidence="2" id="KW-1185">Reference proteome</keyword>